<comment type="subcellular location">
    <subcellularLocation>
        <location evidence="1">Membrane</location>
    </subcellularLocation>
</comment>
<keyword evidence="7" id="KW-0378">Hydrolase</keyword>
<dbReference type="GO" id="GO:0016787">
    <property type="term" value="F:hydrolase activity"/>
    <property type="evidence" value="ECO:0007669"/>
    <property type="project" value="UniProtKB-KW"/>
</dbReference>
<evidence type="ECO:0000256" key="4">
    <source>
        <dbReference type="SAM" id="SignalP"/>
    </source>
</evidence>
<dbReference type="InterPro" id="IPR036582">
    <property type="entry name" value="Mao_N_sf"/>
</dbReference>
<feature type="domain" description="Beta-lactamase-related" evidence="5">
    <location>
        <begin position="200"/>
        <end position="488"/>
    </location>
</feature>
<dbReference type="InterPro" id="IPR012338">
    <property type="entry name" value="Beta-lactam/transpept-like"/>
</dbReference>
<dbReference type="InterPro" id="IPR001466">
    <property type="entry name" value="Beta-lactam-related"/>
</dbReference>
<dbReference type="Gene3D" id="3.40.710.10">
    <property type="entry name" value="DD-peptidase/beta-lactamase superfamily"/>
    <property type="match status" value="1"/>
</dbReference>
<reference evidence="7" key="1">
    <citation type="submission" date="2023-07" db="EMBL/GenBank/DDBJ databases">
        <authorList>
            <person name="Aktuganov G."/>
            <person name="Boyko T."/>
            <person name="Delegan Y."/>
            <person name="Galimzianova N."/>
            <person name="Gilvanova E."/>
            <person name="Korobov V."/>
            <person name="Kuzmina L."/>
            <person name="Melentiev A."/>
            <person name="Milman P."/>
            <person name="Ryabova A."/>
            <person name="Stupak E."/>
            <person name="Yasakov T."/>
            <person name="Zharikova N."/>
            <person name="Zhurenko E."/>
        </authorList>
    </citation>
    <scope>NUCLEOTIDE SEQUENCE</scope>
    <source>
        <strain evidence="7">IB-739</strain>
    </source>
</reference>
<dbReference type="Pfam" id="PF00144">
    <property type="entry name" value="Beta-lactamase"/>
    <property type="match status" value="1"/>
</dbReference>
<evidence type="ECO:0000259" key="6">
    <source>
        <dbReference type="Pfam" id="PF07833"/>
    </source>
</evidence>
<dbReference type="PANTHER" id="PTHR46825">
    <property type="entry name" value="D-ALANYL-D-ALANINE-CARBOXYPEPTIDASE/ENDOPEPTIDASE AMPH"/>
    <property type="match status" value="1"/>
</dbReference>
<keyword evidence="8" id="KW-1185">Reference proteome</keyword>
<feature type="signal peptide" evidence="4">
    <location>
        <begin position="1"/>
        <end position="23"/>
    </location>
</feature>
<keyword evidence="2" id="KW-0472">Membrane</keyword>
<feature type="chain" id="PRO_5046823874" evidence="4">
    <location>
        <begin position="24"/>
        <end position="502"/>
    </location>
</feature>
<gene>
    <name evidence="7" type="ORF">Q3C12_14440</name>
</gene>
<dbReference type="PANTHER" id="PTHR46825:SF11">
    <property type="entry name" value="PENICILLIN-BINDING PROTEIN 4"/>
    <property type="match status" value="1"/>
</dbReference>
<evidence type="ECO:0000256" key="2">
    <source>
        <dbReference type="ARBA" id="ARBA00023136"/>
    </source>
</evidence>
<dbReference type="Pfam" id="PF07833">
    <property type="entry name" value="Cu_amine_oxidN1"/>
    <property type="match status" value="1"/>
</dbReference>
<protein>
    <submittedName>
        <fullName evidence="7">Serine hydrolase</fullName>
    </submittedName>
</protein>
<comment type="caution">
    <text evidence="7">The sequence shown here is derived from an EMBL/GenBank/DDBJ whole genome shotgun (WGS) entry which is preliminary data.</text>
</comment>
<dbReference type="EMBL" id="JAUMKJ010000015">
    <property type="protein sequence ID" value="MDO3678206.1"/>
    <property type="molecule type" value="Genomic_DNA"/>
</dbReference>
<dbReference type="InterPro" id="IPR012854">
    <property type="entry name" value="Cu_amine_oxidase-like_N"/>
</dbReference>
<proteinExistence type="predicted"/>
<evidence type="ECO:0000256" key="1">
    <source>
        <dbReference type="ARBA" id="ARBA00004370"/>
    </source>
</evidence>
<feature type="region of interest" description="Disordered" evidence="3">
    <location>
        <begin position="161"/>
        <end position="187"/>
    </location>
</feature>
<evidence type="ECO:0000259" key="5">
    <source>
        <dbReference type="Pfam" id="PF00144"/>
    </source>
</evidence>
<organism evidence="7 8">
    <name type="scientific">Paenibacillus ehimensis</name>
    <dbReference type="NCBI Taxonomy" id="79264"/>
    <lineage>
        <taxon>Bacteria</taxon>
        <taxon>Bacillati</taxon>
        <taxon>Bacillota</taxon>
        <taxon>Bacilli</taxon>
        <taxon>Bacillales</taxon>
        <taxon>Paenibacillaceae</taxon>
        <taxon>Paenibacillus</taxon>
    </lineage>
</organism>
<dbReference type="SUPFAM" id="SSF56601">
    <property type="entry name" value="beta-lactamase/transpeptidase-like"/>
    <property type="match status" value="1"/>
</dbReference>
<dbReference type="Gene3D" id="3.30.457.10">
    <property type="entry name" value="Copper amine oxidase-like, N-terminal domain"/>
    <property type="match status" value="1"/>
</dbReference>
<dbReference type="RefSeq" id="WP_302878771.1">
    <property type="nucleotide sequence ID" value="NZ_JAUMKJ010000015.1"/>
</dbReference>
<feature type="domain" description="Copper amine oxidase-like N-terminal" evidence="6">
    <location>
        <begin position="39"/>
        <end position="149"/>
    </location>
</feature>
<evidence type="ECO:0000313" key="7">
    <source>
        <dbReference type="EMBL" id="MDO3678206.1"/>
    </source>
</evidence>
<evidence type="ECO:0000256" key="3">
    <source>
        <dbReference type="SAM" id="MobiDB-lite"/>
    </source>
</evidence>
<evidence type="ECO:0000313" key="8">
    <source>
        <dbReference type="Proteomes" id="UP001168883"/>
    </source>
</evidence>
<sequence>MANRYRQRIACMLALFLSVAATAPGREVWAEAEAVRLKMNGTAIKLEHSPFKDGEHLFIPLRGVFESLKGTKVGWDEATRSATAEMKDKSVAIRIQVTIGSREAEINGNKVELEQPVRLVDGATMVPVRKLNEAIGNRVEWEEETQTIHLIRNGLGRRITNPEAGAQTEGGGAVSVDGKAGSKPGAAVGSEGVVTAAAAAADRYLQEAGFNGTALVARKGELLLERGYGQERPGKSNGPDTRFRLMSLTKGMTATAILRLEEQGLLNTSDSIQTYVPGLPQGDKITIRHLLSHTSGLPREYPRTPDATLEQTLDAIRKSEPLFEPGKKFSYSNAGYVVLAAVIEKVTGKSYGDYVRSTLFAPLGMERSGQSSPAYDAEHLAAGYWLDGGKLKPETYHVSQPGAGDLYSTVRDLYVWDRALYTERLLKPESVGRLFAPNLGGYGYGWYVKEPQTAYHTGSGSGFSTMFYRKLDEELVVILLSNVTEADVKGMTQKILTLLPQS</sequence>
<keyword evidence="4" id="KW-0732">Signal</keyword>
<dbReference type="InterPro" id="IPR050491">
    <property type="entry name" value="AmpC-like"/>
</dbReference>
<dbReference type="SUPFAM" id="SSF55383">
    <property type="entry name" value="Copper amine oxidase, domain N"/>
    <property type="match status" value="1"/>
</dbReference>
<name>A0ABT8VB31_9BACL</name>
<dbReference type="Proteomes" id="UP001168883">
    <property type="component" value="Unassembled WGS sequence"/>
</dbReference>
<accession>A0ABT8VB31</accession>